<protein>
    <submittedName>
        <fullName evidence="1">Uncharacterized protein</fullName>
    </submittedName>
</protein>
<proteinExistence type="predicted"/>
<evidence type="ECO:0000313" key="1">
    <source>
        <dbReference type="EMBL" id="AWC94471.1"/>
    </source>
</evidence>
<dbReference type="EMBL" id="CP028956">
    <property type="protein sequence ID" value="AWC94471.1"/>
    <property type="molecule type" value="Genomic_DNA"/>
</dbReference>
<dbReference type="AlphaFoldDB" id="A0AAU8ZP70"/>
<name>A0AAU8ZP70_MORMO</name>
<dbReference type="Proteomes" id="UP000244682">
    <property type="component" value="Chromosome"/>
</dbReference>
<evidence type="ECO:0000313" key="2">
    <source>
        <dbReference type="Proteomes" id="UP000244682"/>
    </source>
</evidence>
<organism evidence="1 2">
    <name type="scientific">Morganella morganii</name>
    <name type="common">Proteus morganii</name>
    <dbReference type="NCBI Taxonomy" id="582"/>
    <lineage>
        <taxon>Bacteria</taxon>
        <taxon>Pseudomonadati</taxon>
        <taxon>Pseudomonadota</taxon>
        <taxon>Gammaproteobacteria</taxon>
        <taxon>Enterobacterales</taxon>
        <taxon>Morganellaceae</taxon>
        <taxon>Morganella</taxon>
    </lineage>
</organism>
<gene>
    <name evidence="1" type="ORF">AM380_12835</name>
</gene>
<reference evidence="1 2" key="1">
    <citation type="submission" date="2018-04" db="EMBL/GenBank/DDBJ databases">
        <title>Whole genome sequencing of Morganella morganii AR_0133.</title>
        <authorList>
            <person name="Conlan S."/>
            <person name="Thomas P.J."/>
            <person name="Mullikin J."/>
            <person name="Frank K.M."/>
            <person name="Segre J.A."/>
        </authorList>
    </citation>
    <scope>NUCLEOTIDE SEQUENCE [LARGE SCALE GENOMIC DNA]</scope>
    <source>
        <strain evidence="1 2">AR_0133</strain>
    </source>
</reference>
<dbReference type="RefSeq" id="WP_108656594.1">
    <property type="nucleotide sequence ID" value="NZ_CP028956.1"/>
</dbReference>
<accession>A0AAU8ZP70</accession>
<sequence length="107" mass="12285">MRIQPIVFLTMLQLTPITGFSNSTATVEDIMIVSKYTGMCGVFSQLSKFQESTKMDNGDEFLERFFNTELSRLNTTPEEFIKNCNKATETYDGYMETFKKMSDSKSK</sequence>